<protein>
    <submittedName>
        <fullName evidence="1">Uncharacterized protein</fullName>
    </submittedName>
</protein>
<evidence type="ECO:0000313" key="2">
    <source>
        <dbReference type="Proteomes" id="UP000053593"/>
    </source>
</evidence>
<accession>A0A0D0CTM8</accession>
<proteinExistence type="predicted"/>
<keyword evidence="2" id="KW-1185">Reference proteome</keyword>
<dbReference type="EMBL" id="KN834781">
    <property type="protein sequence ID" value="KIK59113.1"/>
    <property type="molecule type" value="Genomic_DNA"/>
</dbReference>
<dbReference type="HOGENOM" id="CLU_2740276_0_0_1"/>
<evidence type="ECO:0000313" key="1">
    <source>
        <dbReference type="EMBL" id="KIK59113.1"/>
    </source>
</evidence>
<sequence length="71" mass="7855">MGYVEGPTHFITPYHPFFVLQESIHPLLRFRISLSPGPVNHISEKDSSRYGDRTVVHVGHGLASSQAGNPD</sequence>
<gene>
    <name evidence="1" type="ORF">GYMLUDRAFT_97892</name>
</gene>
<organism evidence="1 2">
    <name type="scientific">Collybiopsis luxurians FD-317 M1</name>
    <dbReference type="NCBI Taxonomy" id="944289"/>
    <lineage>
        <taxon>Eukaryota</taxon>
        <taxon>Fungi</taxon>
        <taxon>Dikarya</taxon>
        <taxon>Basidiomycota</taxon>
        <taxon>Agaricomycotina</taxon>
        <taxon>Agaricomycetes</taxon>
        <taxon>Agaricomycetidae</taxon>
        <taxon>Agaricales</taxon>
        <taxon>Marasmiineae</taxon>
        <taxon>Omphalotaceae</taxon>
        <taxon>Collybiopsis</taxon>
        <taxon>Collybiopsis luxurians</taxon>
    </lineage>
</organism>
<dbReference type="AlphaFoldDB" id="A0A0D0CTM8"/>
<name>A0A0D0CTM8_9AGAR</name>
<reference evidence="1 2" key="1">
    <citation type="submission" date="2014-04" db="EMBL/GenBank/DDBJ databases">
        <title>Evolutionary Origins and Diversification of the Mycorrhizal Mutualists.</title>
        <authorList>
            <consortium name="DOE Joint Genome Institute"/>
            <consortium name="Mycorrhizal Genomics Consortium"/>
            <person name="Kohler A."/>
            <person name="Kuo A."/>
            <person name="Nagy L.G."/>
            <person name="Floudas D."/>
            <person name="Copeland A."/>
            <person name="Barry K.W."/>
            <person name="Cichocki N."/>
            <person name="Veneault-Fourrey C."/>
            <person name="LaButti K."/>
            <person name="Lindquist E.A."/>
            <person name="Lipzen A."/>
            <person name="Lundell T."/>
            <person name="Morin E."/>
            <person name="Murat C."/>
            <person name="Riley R."/>
            <person name="Ohm R."/>
            <person name="Sun H."/>
            <person name="Tunlid A."/>
            <person name="Henrissat B."/>
            <person name="Grigoriev I.V."/>
            <person name="Hibbett D.S."/>
            <person name="Martin F."/>
        </authorList>
    </citation>
    <scope>NUCLEOTIDE SEQUENCE [LARGE SCALE GENOMIC DNA]</scope>
    <source>
        <strain evidence="1 2">FD-317 M1</strain>
    </source>
</reference>
<dbReference type="Proteomes" id="UP000053593">
    <property type="component" value="Unassembled WGS sequence"/>
</dbReference>